<sequence length="145" mass="16544">MTNPQVKITPAMPDEEFLRTLVQAVAGEVEVECDHTCHLRLAWLNLRSKPWPIALADTCEVLKALPEHSGGGKAYHHTLTVASLRLILQRIKHHDNDDFESFLAAYPELRADFRQLIKNYYSDEHLERRSARVAFVSPDKRALDG</sequence>
<dbReference type="AlphaFoldDB" id="A0A1Y6ELF6"/>
<dbReference type="OrthoDB" id="282517at2"/>
<reference evidence="2" key="1">
    <citation type="submission" date="2017-04" db="EMBL/GenBank/DDBJ databases">
        <authorList>
            <person name="Varghese N."/>
            <person name="Submissions S."/>
        </authorList>
    </citation>
    <scope>NUCLEOTIDE SEQUENCE [LARGE SCALE GENOMIC DNA]</scope>
</reference>
<name>A0A1Y6ELF6_9GAMM</name>
<dbReference type="RefSeq" id="WP_086433965.1">
    <property type="nucleotide sequence ID" value="NZ_FXWH01000001.1"/>
</dbReference>
<keyword evidence="2" id="KW-1185">Reference proteome</keyword>
<accession>A0A1Y6ELF6</accession>
<evidence type="ECO:0000313" key="2">
    <source>
        <dbReference type="Proteomes" id="UP000194450"/>
    </source>
</evidence>
<evidence type="ECO:0000313" key="1">
    <source>
        <dbReference type="EMBL" id="SMQ63159.1"/>
    </source>
</evidence>
<gene>
    <name evidence="1" type="ORF">SAMN06297229_0814</name>
</gene>
<proteinExistence type="predicted"/>
<protein>
    <submittedName>
        <fullName evidence="1">Uncharacterized protein</fullName>
    </submittedName>
</protein>
<dbReference type="EMBL" id="FXWH01000001">
    <property type="protein sequence ID" value="SMQ63159.1"/>
    <property type="molecule type" value="Genomic_DNA"/>
</dbReference>
<dbReference type="Proteomes" id="UP000194450">
    <property type="component" value="Unassembled WGS sequence"/>
</dbReference>
<organism evidence="1 2">
    <name type="scientific">Pseudidiomarina planktonica</name>
    <dbReference type="NCBI Taxonomy" id="1323738"/>
    <lineage>
        <taxon>Bacteria</taxon>
        <taxon>Pseudomonadati</taxon>
        <taxon>Pseudomonadota</taxon>
        <taxon>Gammaproteobacteria</taxon>
        <taxon>Alteromonadales</taxon>
        <taxon>Idiomarinaceae</taxon>
        <taxon>Pseudidiomarina</taxon>
    </lineage>
</organism>